<dbReference type="Proteomes" id="UP001498476">
    <property type="component" value="Unassembled WGS sequence"/>
</dbReference>
<evidence type="ECO:0000259" key="3">
    <source>
        <dbReference type="Pfam" id="PF01425"/>
    </source>
</evidence>
<evidence type="ECO:0000313" key="4">
    <source>
        <dbReference type="EMBL" id="KAK7397778.1"/>
    </source>
</evidence>
<dbReference type="PANTHER" id="PTHR46072">
    <property type="entry name" value="AMIDASE-RELATED-RELATED"/>
    <property type="match status" value="1"/>
</dbReference>
<keyword evidence="2" id="KW-0378">Hydrolase</keyword>
<dbReference type="Gene3D" id="3.90.1300.10">
    <property type="entry name" value="Amidase signature (AS) domain"/>
    <property type="match status" value="1"/>
</dbReference>
<protein>
    <recommendedName>
        <fullName evidence="3">Amidase domain-containing protein</fullName>
    </recommendedName>
</protein>
<evidence type="ECO:0000256" key="2">
    <source>
        <dbReference type="ARBA" id="ARBA00022801"/>
    </source>
</evidence>
<proteinExistence type="inferred from homology"/>
<dbReference type="PANTHER" id="PTHR46072:SF8">
    <property type="entry name" value="AMIDASE DOMAIN-CONTAINING PROTEIN"/>
    <property type="match status" value="1"/>
</dbReference>
<sequence length="495" mass="53862">MTGNGSLSAVSLVTAFGKRAAFGHQMNHNLLQIGFKQAMSRAAYLDELWNIHKRPVGPLHGLPITMKDQYHVKGMDTTMAYVGWIDTFEGDKSSPLKRRAESEIVRELESLGAIIIAKSTLVQSLQYVETNNNILNYNFNPRIQHLSSGGSSGGEGAVQALKGSAIGIGSDNGGSVSMPAACNGVYSIKPSAGRLSFQNVPNSAPGQNNILTVPGLLGSSVPSLKYLLKSIISSEPWLHDPDVTPLPWREEQEVDDKANLTFGILDFDGVVMPHPPIQRGLHVVGEALRISGHDLVPWNPPSHQEALDIQGELTGASGGYDVFENLALSGEPLVQEFREDYPEDKPKPPLSAIEVEKTVLQLRKYRADYHGRWIATANTTKTGRPVDALILPVLTSAALIPGDPFYTGYITAANVVDHTTMVIPVTHADKHIEKFNNTYSPANELDKKIWQSYDPALYHGAPVGIQIQCGRLEEEKILSIAQVVVDALAAWNSDR</sequence>
<dbReference type="PIRSF" id="PIRSF001221">
    <property type="entry name" value="Amidase_fungi"/>
    <property type="match status" value="1"/>
</dbReference>
<accession>A0ABR1GHP6</accession>
<gene>
    <name evidence="4" type="ORF">QQX98_012858</name>
</gene>
<evidence type="ECO:0000313" key="5">
    <source>
        <dbReference type="Proteomes" id="UP001498476"/>
    </source>
</evidence>
<dbReference type="InterPro" id="IPR036928">
    <property type="entry name" value="AS_sf"/>
</dbReference>
<name>A0ABR1GHP6_9HYPO</name>
<feature type="domain" description="Amidase" evidence="3">
    <location>
        <begin position="12"/>
        <end position="478"/>
    </location>
</feature>
<dbReference type="SUPFAM" id="SSF75304">
    <property type="entry name" value="Amidase signature (AS) enzymes"/>
    <property type="match status" value="1"/>
</dbReference>
<keyword evidence="5" id="KW-1185">Reference proteome</keyword>
<comment type="similarity">
    <text evidence="1">Belongs to the amidase family.</text>
</comment>
<reference evidence="4 5" key="1">
    <citation type="journal article" date="2025" name="Microbiol. Resour. Announc.">
        <title>Draft genome sequences for Neonectria magnoliae and Neonectria punicea, canker pathogens of Liriodendron tulipifera and Acer saccharum in West Virginia.</title>
        <authorList>
            <person name="Petronek H.M."/>
            <person name="Kasson M.T."/>
            <person name="Metheny A.M."/>
            <person name="Stauder C.M."/>
            <person name="Lovett B."/>
            <person name="Lynch S.C."/>
            <person name="Garnas J.R."/>
            <person name="Kasson L.R."/>
            <person name="Stajich J.E."/>
        </authorList>
    </citation>
    <scope>NUCLEOTIDE SEQUENCE [LARGE SCALE GENOMIC DNA]</scope>
    <source>
        <strain evidence="4 5">NRRL 64653</strain>
    </source>
</reference>
<dbReference type="EMBL" id="JAZAVJ010000436">
    <property type="protein sequence ID" value="KAK7397778.1"/>
    <property type="molecule type" value="Genomic_DNA"/>
</dbReference>
<dbReference type="InterPro" id="IPR023631">
    <property type="entry name" value="Amidase_dom"/>
</dbReference>
<organism evidence="4 5">
    <name type="scientific">Neonectria punicea</name>
    <dbReference type="NCBI Taxonomy" id="979145"/>
    <lineage>
        <taxon>Eukaryota</taxon>
        <taxon>Fungi</taxon>
        <taxon>Dikarya</taxon>
        <taxon>Ascomycota</taxon>
        <taxon>Pezizomycotina</taxon>
        <taxon>Sordariomycetes</taxon>
        <taxon>Hypocreomycetidae</taxon>
        <taxon>Hypocreales</taxon>
        <taxon>Nectriaceae</taxon>
        <taxon>Neonectria</taxon>
    </lineage>
</organism>
<dbReference type="Pfam" id="PF01425">
    <property type="entry name" value="Amidase"/>
    <property type="match status" value="1"/>
</dbReference>
<evidence type="ECO:0000256" key="1">
    <source>
        <dbReference type="ARBA" id="ARBA00009199"/>
    </source>
</evidence>
<comment type="caution">
    <text evidence="4">The sequence shown here is derived from an EMBL/GenBank/DDBJ whole genome shotgun (WGS) entry which is preliminary data.</text>
</comment>